<organism evidence="2 3">
    <name type="scientific">Pieris macdunnoughi</name>
    <dbReference type="NCBI Taxonomy" id="345717"/>
    <lineage>
        <taxon>Eukaryota</taxon>
        <taxon>Metazoa</taxon>
        <taxon>Ecdysozoa</taxon>
        <taxon>Arthropoda</taxon>
        <taxon>Hexapoda</taxon>
        <taxon>Insecta</taxon>
        <taxon>Pterygota</taxon>
        <taxon>Neoptera</taxon>
        <taxon>Endopterygota</taxon>
        <taxon>Lepidoptera</taxon>
        <taxon>Glossata</taxon>
        <taxon>Ditrysia</taxon>
        <taxon>Papilionoidea</taxon>
        <taxon>Pieridae</taxon>
        <taxon>Pierinae</taxon>
        <taxon>Pieris</taxon>
    </lineage>
</organism>
<evidence type="ECO:0000313" key="2">
    <source>
        <dbReference type="EMBL" id="CAF4777696.1"/>
    </source>
</evidence>
<name>A0A821N3L5_9NEOP</name>
<accession>A0A821N3L5</accession>
<sequence length="102" mass="11202">MALQVVFRVNPVILEPTGIAADNGKQPDGLSLIPWRMGWASEWDATCRLSGLEAMQQGNVKSPLGDKGKRHYLLKPDQTYWLSGLPPGPGDDDSGDICRKMH</sequence>
<dbReference type="EMBL" id="CAJOBZ010000004">
    <property type="protein sequence ID" value="CAF4777696.1"/>
    <property type="molecule type" value="Genomic_DNA"/>
</dbReference>
<evidence type="ECO:0000256" key="1">
    <source>
        <dbReference type="SAM" id="MobiDB-lite"/>
    </source>
</evidence>
<feature type="region of interest" description="Disordered" evidence="1">
    <location>
        <begin position="83"/>
        <end position="102"/>
    </location>
</feature>
<comment type="caution">
    <text evidence="2">The sequence shown here is derived from an EMBL/GenBank/DDBJ whole genome shotgun (WGS) entry which is preliminary data.</text>
</comment>
<evidence type="ECO:0000313" key="3">
    <source>
        <dbReference type="Proteomes" id="UP000663880"/>
    </source>
</evidence>
<reference evidence="2" key="1">
    <citation type="submission" date="2021-02" db="EMBL/GenBank/DDBJ databases">
        <authorList>
            <person name="Steward A R."/>
        </authorList>
    </citation>
    <scope>NUCLEOTIDE SEQUENCE</scope>
</reference>
<dbReference type="OrthoDB" id="2016582at2759"/>
<keyword evidence="3" id="KW-1185">Reference proteome</keyword>
<dbReference type="Proteomes" id="UP000663880">
    <property type="component" value="Unassembled WGS sequence"/>
</dbReference>
<dbReference type="AlphaFoldDB" id="A0A821N3L5"/>
<gene>
    <name evidence="2" type="ORF">PMACD_LOCUS2161</name>
</gene>
<proteinExistence type="predicted"/>
<protein>
    <submittedName>
        <fullName evidence="2">Uncharacterized protein</fullName>
    </submittedName>
</protein>